<evidence type="ECO:0000259" key="1">
    <source>
        <dbReference type="Pfam" id="PF12697"/>
    </source>
</evidence>
<dbReference type="PANTHER" id="PTHR43194">
    <property type="entry name" value="HYDROLASE ALPHA/BETA FOLD FAMILY"/>
    <property type="match status" value="1"/>
</dbReference>
<feature type="domain" description="AB hydrolase-1" evidence="1">
    <location>
        <begin position="29"/>
        <end position="249"/>
    </location>
</feature>
<accession>A0A1I3SP78</accession>
<dbReference type="InterPro" id="IPR050228">
    <property type="entry name" value="Carboxylesterase_BioH"/>
</dbReference>
<sequence length="266" mass="28267">MTIGNQTVPLFAETLPLAISDQGSGRIFLLLHGGAGPDSMSGLARALSGNGRAIVPTHPGFSGQPQPEWFHHVDDLALAYLALLDQVDARDVILVGNSFGGWIAAEMALRNSPRVAGLVLLCAAGIDAAPDGRPILNPLTLPPADRAAFAFHDPRQFAVVPATPEGLAMMASNQKAMLSYSGEAFMHDPTLRARLAGIAVPSMVIWGESDRIIDVEYGRRYADSIPGARFEVVAEAGHFPHIEKLDRVVSLIGDLVDAGKAYGNRM</sequence>
<dbReference type="Proteomes" id="UP000199548">
    <property type="component" value="Unassembled WGS sequence"/>
</dbReference>
<protein>
    <submittedName>
        <fullName evidence="2">Pimeloyl-ACP methyl ester carboxylesterase</fullName>
    </submittedName>
</protein>
<name>A0A1I3SP78_9BURK</name>
<dbReference type="InterPro" id="IPR029058">
    <property type="entry name" value="AB_hydrolase_fold"/>
</dbReference>
<dbReference type="RefSeq" id="WP_170275865.1">
    <property type="nucleotide sequence ID" value="NZ_CP041745.1"/>
</dbReference>
<dbReference type="EMBL" id="FOQU01000008">
    <property type="protein sequence ID" value="SFJ60644.1"/>
    <property type="molecule type" value="Genomic_DNA"/>
</dbReference>
<reference evidence="2 3" key="1">
    <citation type="submission" date="2016-10" db="EMBL/GenBank/DDBJ databases">
        <authorList>
            <person name="de Groot N.N."/>
        </authorList>
    </citation>
    <scope>NUCLEOTIDE SEQUENCE [LARGE SCALE GENOMIC DNA]</scope>
    <source>
        <strain evidence="2 3">LMG 23650</strain>
    </source>
</reference>
<dbReference type="AlphaFoldDB" id="A0A1I3SP78"/>
<dbReference type="Pfam" id="PF12697">
    <property type="entry name" value="Abhydrolase_6"/>
    <property type="match status" value="1"/>
</dbReference>
<dbReference type="Gene3D" id="3.40.50.1820">
    <property type="entry name" value="alpha/beta hydrolase"/>
    <property type="match status" value="1"/>
</dbReference>
<dbReference type="STRING" id="420953.SAMN05192543_108318"/>
<evidence type="ECO:0000313" key="2">
    <source>
        <dbReference type="EMBL" id="SFJ60644.1"/>
    </source>
</evidence>
<dbReference type="SUPFAM" id="SSF53474">
    <property type="entry name" value="alpha/beta-Hydrolases"/>
    <property type="match status" value="1"/>
</dbReference>
<dbReference type="InterPro" id="IPR000073">
    <property type="entry name" value="AB_hydrolase_1"/>
</dbReference>
<evidence type="ECO:0000313" key="3">
    <source>
        <dbReference type="Proteomes" id="UP000199548"/>
    </source>
</evidence>
<organism evidence="2 3">
    <name type="scientific">Paraburkholderia megapolitana</name>
    <dbReference type="NCBI Taxonomy" id="420953"/>
    <lineage>
        <taxon>Bacteria</taxon>
        <taxon>Pseudomonadati</taxon>
        <taxon>Pseudomonadota</taxon>
        <taxon>Betaproteobacteria</taxon>
        <taxon>Burkholderiales</taxon>
        <taxon>Burkholderiaceae</taxon>
        <taxon>Paraburkholderia</taxon>
    </lineage>
</organism>
<keyword evidence="3" id="KW-1185">Reference proteome</keyword>
<dbReference type="PANTHER" id="PTHR43194:SF5">
    <property type="entry name" value="PIMELOYL-[ACYL-CARRIER PROTEIN] METHYL ESTER ESTERASE"/>
    <property type="match status" value="1"/>
</dbReference>
<gene>
    <name evidence="2" type="ORF">SAMN05192543_108318</name>
</gene>
<dbReference type="PRINTS" id="PR00111">
    <property type="entry name" value="ABHYDROLASE"/>
</dbReference>
<proteinExistence type="predicted"/>